<comment type="similarity">
    <text evidence="1">Belongs to the MYG1 family.</text>
</comment>
<dbReference type="EMBL" id="CP075587">
    <property type="protein sequence ID" value="QYF48610.1"/>
    <property type="molecule type" value="Genomic_DNA"/>
</dbReference>
<name>A0ABX8V6F5_9BACT</name>
<dbReference type="Proteomes" id="UP000826014">
    <property type="component" value="Chromosome"/>
</dbReference>
<dbReference type="Pfam" id="PF03690">
    <property type="entry name" value="MYG1_exonuc"/>
    <property type="match status" value="1"/>
</dbReference>
<organism evidence="2 3">
    <name type="scientific">Candidatus Rhabdochlamydia oedothoracis</name>
    <dbReference type="NCBI Taxonomy" id="2720720"/>
    <lineage>
        <taxon>Bacteria</taxon>
        <taxon>Pseudomonadati</taxon>
        <taxon>Chlamydiota</taxon>
        <taxon>Chlamydiia</taxon>
        <taxon>Parachlamydiales</taxon>
        <taxon>Candidatus Rhabdochlamydiaceae</taxon>
        <taxon>Candidatus Rhabdochlamydia</taxon>
    </lineage>
</organism>
<evidence type="ECO:0000313" key="3">
    <source>
        <dbReference type="Proteomes" id="UP000826014"/>
    </source>
</evidence>
<dbReference type="InterPro" id="IPR003226">
    <property type="entry name" value="MYG1_exonuclease"/>
</dbReference>
<reference evidence="2 3" key="1">
    <citation type="journal article" date="2022" name="bioRxiv">
        <title>Ecology and evolution of chlamydial symbionts of arthropods.</title>
        <authorList>
            <person name="Halter T."/>
            <person name="Koestlbacher S."/>
            <person name="Collingro A."/>
            <person name="Sixt B.S."/>
            <person name="Toenshoff E.R."/>
            <person name="Hendrickx F."/>
            <person name="Kostanjsek R."/>
            <person name="Horn M."/>
        </authorList>
    </citation>
    <scope>NUCLEOTIDE SEQUENCE [LARGE SCALE GENOMIC DNA]</scope>
    <source>
        <strain evidence="2">W744xW776</strain>
    </source>
</reference>
<dbReference type="PANTHER" id="PTHR11215:SF1">
    <property type="entry name" value="MYG1 EXONUCLEASE"/>
    <property type="match status" value="1"/>
</dbReference>
<dbReference type="RefSeq" id="WP_215216587.1">
    <property type="nucleotide sequence ID" value="NZ_CP075587.1"/>
</dbReference>
<sequence length="293" mass="33406">MIKKSIGIHDGAFHADEVTACALLVLFDLADGAKIVRTRNLQKLALCEYVCDVGGIYDPSSKRFDHHQIDYKGELSSAGMVLLYLLDQKKLDRAVYDFLNSSLIAGVDAHDNGRITPEFGVCNFSQVISNFVPVVYDAHVQDLAFHEAFTFVKGHLKRILERFCYIQTCREKVAQAMTLNQKYLFFEEAMPWMESFFELGGEKHPALFVIMPSLGHWKLRGIPPCMEKRMQVRLPLPEEWAGLLEEDLKKASAISGAIFCHKGRFISVWETKEDAFKALEYILKRSCYEHNIC</sequence>
<evidence type="ECO:0000313" key="2">
    <source>
        <dbReference type="EMBL" id="QYF48610.1"/>
    </source>
</evidence>
<dbReference type="PANTHER" id="PTHR11215">
    <property type="entry name" value="METAL DEPENDENT HYDROLASE - RELATED"/>
    <property type="match status" value="1"/>
</dbReference>
<protein>
    <submittedName>
        <fullName evidence="2">Uncharacterized protein family (UPF0160)</fullName>
    </submittedName>
</protein>
<gene>
    <name evidence="2" type="ORF">RHABOEDO_000801</name>
</gene>
<accession>A0ABX8V6F5</accession>
<keyword evidence="3" id="KW-1185">Reference proteome</keyword>
<evidence type="ECO:0000256" key="1">
    <source>
        <dbReference type="ARBA" id="ARBA00010105"/>
    </source>
</evidence>
<proteinExistence type="inferred from homology"/>